<accession>A0AAE3NZJ6</accession>
<keyword evidence="2" id="KW-1185">Reference proteome</keyword>
<gene>
    <name evidence="1" type="ORF">P0M35_05640</name>
</gene>
<protein>
    <submittedName>
        <fullName evidence="1">HAD family phosphatase</fullName>
    </submittedName>
</protein>
<proteinExistence type="predicted"/>
<sequence>MQKFSVVVFDLGNVLIPFDYNQVIQKFNKIKLGLGDKFKQLYATNYYIHRQFEKGELTLDEFVDIMLNWLEGNISKKDFIETFANVFTLNQNVIDLIPILKEKYFIALLSNTNVLHKDFGYGHFEFLNLFDKTFYSHEIGAIKPEEKIYRTVEAYTQKPSNEHFFIDDVFEYVEGAKKCGWSGTQFVNYDKLVNDLKTFGIL</sequence>
<dbReference type="SFLD" id="SFLDG01129">
    <property type="entry name" value="C1.5:_HAD__Beta-PGM__Phosphata"/>
    <property type="match status" value="1"/>
</dbReference>
<comment type="caution">
    <text evidence="1">The sequence shown here is derived from an EMBL/GenBank/DDBJ whole genome shotgun (WGS) entry which is preliminary data.</text>
</comment>
<organism evidence="1 2">
    <name type="scientific">Stygiobacter electus</name>
    <dbReference type="NCBI Taxonomy" id="3032292"/>
    <lineage>
        <taxon>Bacteria</taxon>
        <taxon>Pseudomonadati</taxon>
        <taxon>Ignavibacteriota</taxon>
        <taxon>Ignavibacteria</taxon>
        <taxon>Ignavibacteriales</taxon>
        <taxon>Melioribacteraceae</taxon>
        <taxon>Stygiobacter</taxon>
    </lineage>
</organism>
<dbReference type="Proteomes" id="UP001221302">
    <property type="component" value="Unassembled WGS sequence"/>
</dbReference>
<dbReference type="Gene3D" id="3.40.50.1000">
    <property type="entry name" value="HAD superfamily/HAD-like"/>
    <property type="match status" value="1"/>
</dbReference>
<dbReference type="CDD" id="cd02603">
    <property type="entry name" value="HAD_sEH-N_like"/>
    <property type="match status" value="1"/>
</dbReference>
<dbReference type="SUPFAM" id="SSF56784">
    <property type="entry name" value="HAD-like"/>
    <property type="match status" value="1"/>
</dbReference>
<name>A0AAE3NZJ6_9BACT</name>
<dbReference type="Gene3D" id="1.10.150.240">
    <property type="entry name" value="Putative phosphatase, domain 2"/>
    <property type="match status" value="1"/>
</dbReference>
<dbReference type="PRINTS" id="PR00413">
    <property type="entry name" value="HADHALOGNASE"/>
</dbReference>
<evidence type="ECO:0000313" key="1">
    <source>
        <dbReference type="EMBL" id="MDF1611622.1"/>
    </source>
</evidence>
<dbReference type="SFLD" id="SFLDS00003">
    <property type="entry name" value="Haloacid_Dehalogenase"/>
    <property type="match status" value="1"/>
</dbReference>
<evidence type="ECO:0000313" key="2">
    <source>
        <dbReference type="Proteomes" id="UP001221302"/>
    </source>
</evidence>
<dbReference type="PANTHER" id="PTHR43611">
    <property type="entry name" value="ALPHA-D-GLUCOSE 1-PHOSPHATE PHOSPHATASE"/>
    <property type="match status" value="1"/>
</dbReference>
<dbReference type="InterPro" id="IPR036412">
    <property type="entry name" value="HAD-like_sf"/>
</dbReference>
<dbReference type="PANTHER" id="PTHR43611:SF3">
    <property type="entry name" value="FLAVIN MONONUCLEOTIDE HYDROLASE 1, CHLOROPLATIC"/>
    <property type="match status" value="1"/>
</dbReference>
<dbReference type="RefSeq" id="WP_321535389.1">
    <property type="nucleotide sequence ID" value="NZ_JARGDL010000005.1"/>
</dbReference>
<reference evidence="1" key="1">
    <citation type="submission" date="2023-03" db="EMBL/GenBank/DDBJ databases">
        <title>Stygiobacter electus gen. nov., sp. nov., facultatively anaerobic thermotolerant bacterium of the class Ignavibacteria from a well of Yessentuki mineral water deposit.</title>
        <authorList>
            <person name="Podosokorskaya O.A."/>
            <person name="Elcheninov A.G."/>
            <person name="Petrova N.F."/>
            <person name="Zavarzina D.G."/>
            <person name="Kublanov I.V."/>
            <person name="Merkel A.Y."/>
        </authorList>
    </citation>
    <scope>NUCLEOTIDE SEQUENCE</scope>
    <source>
        <strain evidence="1">09-Me</strain>
    </source>
</reference>
<dbReference type="EMBL" id="JARGDL010000005">
    <property type="protein sequence ID" value="MDF1611622.1"/>
    <property type="molecule type" value="Genomic_DNA"/>
</dbReference>
<dbReference type="InterPro" id="IPR023198">
    <property type="entry name" value="PGP-like_dom2"/>
</dbReference>
<dbReference type="InterPro" id="IPR006439">
    <property type="entry name" value="HAD-SF_hydro_IA"/>
</dbReference>
<dbReference type="InterPro" id="IPR023214">
    <property type="entry name" value="HAD_sf"/>
</dbReference>
<dbReference type="AlphaFoldDB" id="A0AAE3NZJ6"/>